<dbReference type="OrthoDB" id="9812056at2"/>
<name>A0A068NZ88_FIMGI</name>
<dbReference type="RefSeq" id="WP_025227989.1">
    <property type="nucleotide sequence ID" value="NZ_CP007139.1"/>
</dbReference>
<reference evidence="2 3" key="1">
    <citation type="journal article" date="2014" name="PLoS ONE">
        <title>The first complete genome sequence of the class fimbriimonadia in the phylum armatimonadetes.</title>
        <authorList>
            <person name="Hu Z.Y."/>
            <person name="Wang Y.Z."/>
            <person name="Im W.T."/>
            <person name="Wang S.Y."/>
            <person name="Zhao G.P."/>
            <person name="Zheng H.J."/>
            <person name="Quan Z.X."/>
        </authorList>
    </citation>
    <scope>NUCLEOTIDE SEQUENCE [LARGE SCALE GENOMIC DNA]</scope>
    <source>
        <strain evidence="2">Gsoil 348</strain>
    </source>
</reference>
<dbReference type="Pfam" id="PF06947">
    <property type="entry name" value="DUF1290"/>
    <property type="match status" value="1"/>
</dbReference>
<dbReference type="AlphaFoldDB" id="A0A068NZ88"/>
<organism evidence="2 3">
    <name type="scientific">Fimbriimonas ginsengisoli Gsoil 348</name>
    <dbReference type="NCBI Taxonomy" id="661478"/>
    <lineage>
        <taxon>Bacteria</taxon>
        <taxon>Bacillati</taxon>
        <taxon>Armatimonadota</taxon>
        <taxon>Fimbriimonadia</taxon>
        <taxon>Fimbriimonadales</taxon>
        <taxon>Fimbriimonadaceae</taxon>
        <taxon>Fimbriimonas</taxon>
    </lineage>
</organism>
<feature type="transmembrane region" description="Helical" evidence="1">
    <location>
        <begin position="84"/>
        <end position="104"/>
    </location>
</feature>
<dbReference type="STRING" id="661478.OP10G_4781"/>
<evidence type="ECO:0000313" key="2">
    <source>
        <dbReference type="EMBL" id="AIE88149.1"/>
    </source>
</evidence>
<evidence type="ECO:0000313" key="3">
    <source>
        <dbReference type="Proteomes" id="UP000027982"/>
    </source>
</evidence>
<proteinExistence type="predicted"/>
<evidence type="ECO:0008006" key="4">
    <source>
        <dbReference type="Google" id="ProtNLM"/>
    </source>
</evidence>
<protein>
    <recommendedName>
        <fullName evidence="4">Small basic protein</fullName>
    </recommendedName>
</protein>
<sequence>MILVLPLVMLLVGALAAVALRFGPLPGAFGQYLAVACLAGFDTICGGVRSGMEGKFRTDVFITGFLSNILIAFFLAWLGDQIYINLFLAVALVLGARIFTNLSLIRRFALTKWQDARERKRLQALAQSAIGTQPEPNP</sequence>
<evidence type="ECO:0000256" key="1">
    <source>
        <dbReference type="SAM" id="Phobius"/>
    </source>
</evidence>
<dbReference type="EMBL" id="CP007139">
    <property type="protein sequence ID" value="AIE88149.1"/>
    <property type="molecule type" value="Genomic_DNA"/>
</dbReference>
<keyword evidence="1" id="KW-0812">Transmembrane</keyword>
<dbReference type="eggNOG" id="COG3856">
    <property type="taxonomic scope" value="Bacteria"/>
</dbReference>
<accession>A0A068NZ88</accession>
<keyword evidence="1" id="KW-1133">Transmembrane helix</keyword>
<dbReference type="HOGENOM" id="CLU_135532_1_0_0"/>
<gene>
    <name evidence="2" type="ORF">OP10G_4781</name>
</gene>
<keyword evidence="1" id="KW-0472">Membrane</keyword>
<dbReference type="KEGG" id="fgi:OP10G_4781"/>
<feature type="transmembrane region" description="Helical" evidence="1">
    <location>
        <begin position="60"/>
        <end position="78"/>
    </location>
</feature>
<feature type="transmembrane region" description="Helical" evidence="1">
    <location>
        <begin position="29"/>
        <end position="48"/>
    </location>
</feature>
<dbReference type="InterPro" id="IPR009709">
    <property type="entry name" value="DUF1290"/>
</dbReference>
<keyword evidence="3" id="KW-1185">Reference proteome</keyword>
<dbReference type="Proteomes" id="UP000027982">
    <property type="component" value="Chromosome"/>
</dbReference>